<protein>
    <submittedName>
        <fullName evidence="1">Uncharacterized protein</fullName>
    </submittedName>
</protein>
<organism evidence="1">
    <name type="scientific">Shewanella oncorhynchi</name>
    <dbReference type="NCBI Taxonomy" id="2726434"/>
    <lineage>
        <taxon>Bacteria</taxon>
        <taxon>Pseudomonadati</taxon>
        <taxon>Pseudomonadota</taxon>
        <taxon>Gammaproteobacteria</taxon>
        <taxon>Alteromonadales</taxon>
        <taxon>Shewanellaceae</taxon>
        <taxon>Shewanella</taxon>
    </lineage>
</organism>
<accession>A0AA50KE74</accession>
<dbReference type="RefSeq" id="WP_306683563.1">
    <property type="nucleotide sequence ID" value="NZ_CP132914.1"/>
</dbReference>
<dbReference type="KEGG" id="sog:RA178_20140"/>
<reference evidence="1" key="1">
    <citation type="submission" date="2023-08" db="EMBL/GenBank/DDBJ databases">
        <title>Complete genome sequence of Shewanella oncorhynchi Z-P2, a siderophore putrebactin-producing bacterium.</title>
        <authorList>
            <person name="Zhang Y."/>
        </authorList>
    </citation>
    <scope>NUCLEOTIDE SEQUENCE</scope>
    <source>
        <strain evidence="1">Z-P2</strain>
    </source>
</reference>
<evidence type="ECO:0000313" key="1">
    <source>
        <dbReference type="EMBL" id="WMB72691.1"/>
    </source>
</evidence>
<dbReference type="EMBL" id="CP132914">
    <property type="protein sequence ID" value="WMB72691.1"/>
    <property type="molecule type" value="Genomic_DNA"/>
</dbReference>
<dbReference type="AlphaFoldDB" id="A0AA50KE74"/>
<gene>
    <name evidence="1" type="ORF">RA178_20140</name>
</gene>
<dbReference type="GeneID" id="301341544"/>
<sequence>MNIYYRHAQLCGRKTGNGTKLPFLMNILYSLAAKNGDHQPFSMDDINAVLFNQHQSIGCSIEAPLPIVSWRTEAIEYELFKGEELVYLPQCIIFSNGAIAYVIVVMGDEYELRIWPDYSNRDREKHHWFSHHAVVYSAELDVFKQSFEALLKHIKKENDYEKKHPKFGKDIPLSDS</sequence>
<dbReference type="Proteomes" id="UP001236800">
    <property type="component" value="Chromosome"/>
</dbReference>
<proteinExistence type="predicted"/>
<name>A0AA50KE74_9GAMM</name>